<dbReference type="GO" id="GO:0016887">
    <property type="term" value="F:ATP hydrolysis activity"/>
    <property type="evidence" value="ECO:0007669"/>
    <property type="project" value="InterPro"/>
</dbReference>
<dbReference type="CDD" id="cd00009">
    <property type="entry name" value="AAA"/>
    <property type="match status" value="1"/>
</dbReference>
<dbReference type="KEGG" id="alka:J0B03_04935"/>
<name>A0A975AIS6_9FIRM</name>
<feature type="domain" description="ATPase dynein-related AAA" evidence="1">
    <location>
        <begin position="36"/>
        <end position="174"/>
    </location>
</feature>
<dbReference type="InterPro" id="IPR011704">
    <property type="entry name" value="ATPase_dyneun-rel_AAA"/>
</dbReference>
<organism evidence="2 3">
    <name type="scientific">Alkalibacter rhizosphaerae</name>
    <dbReference type="NCBI Taxonomy" id="2815577"/>
    <lineage>
        <taxon>Bacteria</taxon>
        <taxon>Bacillati</taxon>
        <taxon>Bacillota</taxon>
        <taxon>Clostridia</taxon>
        <taxon>Eubacteriales</taxon>
        <taxon>Eubacteriaceae</taxon>
        <taxon>Alkalibacter</taxon>
    </lineage>
</organism>
<protein>
    <submittedName>
        <fullName evidence="2">AAA family ATPase</fullName>
    </submittedName>
</protein>
<dbReference type="Pfam" id="PF07728">
    <property type="entry name" value="AAA_5"/>
    <property type="match status" value="1"/>
</dbReference>
<proteinExistence type="predicted"/>
<dbReference type="SUPFAM" id="SSF52540">
    <property type="entry name" value="P-loop containing nucleoside triphosphate hydrolases"/>
    <property type="match status" value="1"/>
</dbReference>
<reference evidence="2" key="1">
    <citation type="submission" date="2021-03" db="EMBL/GenBank/DDBJ databases">
        <title>Alkalibacter marinus sp. nov., isolated from tidal flat sediment.</title>
        <authorList>
            <person name="Namirimu T."/>
            <person name="Yang J.-A."/>
            <person name="Yang S.-H."/>
            <person name="Kim Y.-J."/>
            <person name="Kwon K.K."/>
        </authorList>
    </citation>
    <scope>NUCLEOTIDE SEQUENCE</scope>
    <source>
        <strain evidence="2">ES005</strain>
    </source>
</reference>
<gene>
    <name evidence="2" type="ORF">J0B03_04935</name>
</gene>
<evidence type="ECO:0000313" key="3">
    <source>
        <dbReference type="Proteomes" id="UP000663499"/>
    </source>
</evidence>
<evidence type="ECO:0000259" key="1">
    <source>
        <dbReference type="Pfam" id="PF07728"/>
    </source>
</evidence>
<dbReference type="Proteomes" id="UP000663499">
    <property type="component" value="Chromosome"/>
</dbReference>
<dbReference type="EMBL" id="CP071444">
    <property type="protein sequence ID" value="QSX09413.1"/>
    <property type="molecule type" value="Genomic_DNA"/>
</dbReference>
<dbReference type="AlphaFoldDB" id="A0A975AIS6"/>
<dbReference type="InterPro" id="IPR027417">
    <property type="entry name" value="P-loop_NTPase"/>
</dbReference>
<dbReference type="GO" id="GO:0005524">
    <property type="term" value="F:ATP binding"/>
    <property type="evidence" value="ECO:0007669"/>
    <property type="project" value="InterPro"/>
</dbReference>
<accession>A0A975AIS6</accession>
<dbReference type="RefSeq" id="WP_207300748.1">
    <property type="nucleotide sequence ID" value="NZ_CP071444.1"/>
</dbReference>
<keyword evidence="3" id="KW-1185">Reference proteome</keyword>
<evidence type="ECO:0000313" key="2">
    <source>
        <dbReference type="EMBL" id="QSX09413.1"/>
    </source>
</evidence>
<sequence>MNIQQAKDQIKHAIQIYLKKDEFGGYKIPLVRQRPIFMLGAPGIGKTAIMEQIAQELGVALVSYSMTHHTRQSALGLPYIEHKQYGGKDHVVSEYTMSEIIASVYDTMEESGKEEGILFLDEINCVSETLAPAMLQFLQYKVFGRHQVPDGWVVVTAGNPPEYNRSVREFDVVTMDRLKILEVEEDYGVWKNYASTKGIHGSILSYLDIKKDDFYVMETTVDGKSFVTARGWEDLSEAIRLYEEEELDVDLVVVGQYLRHDKTARGFSAYYQLYNKYKEDYRIQEILEGKASSDVRQKAREADGDERISLLSLLLESIQESIRYHQWTEHFLRDYIQVMKQVKIDCDLAKKDVDDLLESHIRQQRLAMEGEEKANSLSEQGRHGYQRILRALREVRRTCRKEEITRHQEAFSTMREDFDAMVGQMKAGAKTISDQLHHLFQFAEDVFGDGREVRMLVAELTANYYSAKFIATQGSADYYRHNKKLMFHEKQANILKEIDELEI</sequence>
<dbReference type="Gene3D" id="3.40.50.300">
    <property type="entry name" value="P-loop containing nucleotide triphosphate hydrolases"/>
    <property type="match status" value="1"/>
</dbReference>